<gene>
    <name evidence="1" type="ORF">MNOR_LOCUS24298</name>
</gene>
<keyword evidence="2" id="KW-1185">Reference proteome</keyword>
<dbReference type="Proteomes" id="UP001497623">
    <property type="component" value="Unassembled WGS sequence"/>
</dbReference>
<sequence>MPGQKGMKKSTVKCQPSKEIVYCPVDGCTFEKARFRMKNHFLNLVIYDDNERPYIPGSIRFNELSEEQKNHTRYFNENKFDKSTRLISIFPGRKFSSAPKLTPFERSQNRNLVEEYTQDEKKECEIETILESLSLLPSEVSLLNYIHYGSIFGRIILYKYI</sequence>
<proteinExistence type="predicted"/>
<evidence type="ECO:0000313" key="2">
    <source>
        <dbReference type="Proteomes" id="UP001497623"/>
    </source>
</evidence>
<dbReference type="AlphaFoldDB" id="A0AAV2RJ02"/>
<evidence type="ECO:0000313" key="1">
    <source>
        <dbReference type="EMBL" id="CAL4124162.1"/>
    </source>
</evidence>
<organism evidence="1 2">
    <name type="scientific">Meganyctiphanes norvegica</name>
    <name type="common">Northern krill</name>
    <name type="synonym">Thysanopoda norvegica</name>
    <dbReference type="NCBI Taxonomy" id="48144"/>
    <lineage>
        <taxon>Eukaryota</taxon>
        <taxon>Metazoa</taxon>
        <taxon>Ecdysozoa</taxon>
        <taxon>Arthropoda</taxon>
        <taxon>Crustacea</taxon>
        <taxon>Multicrustacea</taxon>
        <taxon>Malacostraca</taxon>
        <taxon>Eumalacostraca</taxon>
        <taxon>Eucarida</taxon>
        <taxon>Euphausiacea</taxon>
        <taxon>Euphausiidae</taxon>
        <taxon>Meganyctiphanes</taxon>
    </lineage>
</organism>
<dbReference type="EMBL" id="CAXKWB010022179">
    <property type="protein sequence ID" value="CAL4124162.1"/>
    <property type="molecule type" value="Genomic_DNA"/>
</dbReference>
<name>A0AAV2RJ02_MEGNR</name>
<protein>
    <submittedName>
        <fullName evidence="1">Uncharacterized protein</fullName>
    </submittedName>
</protein>
<accession>A0AAV2RJ02</accession>
<comment type="caution">
    <text evidence="1">The sequence shown here is derived from an EMBL/GenBank/DDBJ whole genome shotgun (WGS) entry which is preliminary data.</text>
</comment>
<reference evidence="1 2" key="1">
    <citation type="submission" date="2024-05" db="EMBL/GenBank/DDBJ databases">
        <authorList>
            <person name="Wallberg A."/>
        </authorList>
    </citation>
    <scope>NUCLEOTIDE SEQUENCE [LARGE SCALE GENOMIC DNA]</scope>
</reference>